<dbReference type="EMBL" id="FQWH01000001">
    <property type="protein sequence ID" value="SHF94306.1"/>
    <property type="molecule type" value="Genomic_DNA"/>
</dbReference>
<proteinExistence type="predicted"/>
<evidence type="ECO:0008006" key="3">
    <source>
        <dbReference type="Google" id="ProtNLM"/>
    </source>
</evidence>
<dbReference type="AlphaFoldDB" id="A0A1M5FS60"/>
<accession>A0A1M5FS60</accession>
<name>A0A1M5FS60_FLAJO</name>
<protein>
    <recommendedName>
        <fullName evidence="3">DUF2199 domain-containing protein</fullName>
    </recommendedName>
</protein>
<dbReference type="RefSeq" id="WP_083558461.1">
    <property type="nucleotide sequence ID" value="NZ_FQWH01000001.1"/>
</dbReference>
<dbReference type="InterPro" id="IPR018697">
    <property type="entry name" value="DUF2199"/>
</dbReference>
<reference evidence="1 2" key="1">
    <citation type="submission" date="2016-11" db="EMBL/GenBank/DDBJ databases">
        <authorList>
            <person name="Jaros S."/>
            <person name="Januszkiewicz K."/>
            <person name="Wedrychowicz H."/>
        </authorList>
    </citation>
    <scope>NUCLEOTIDE SEQUENCE [LARGE SCALE GENOMIC DNA]</scope>
    <source>
        <strain evidence="1 2">DSM 6792</strain>
    </source>
</reference>
<evidence type="ECO:0000313" key="1">
    <source>
        <dbReference type="EMBL" id="SHF94306.1"/>
    </source>
</evidence>
<dbReference type="Proteomes" id="UP000184112">
    <property type="component" value="Unassembled WGS sequence"/>
</dbReference>
<gene>
    <name evidence="1" type="ORF">SAMN05444388_10173</name>
</gene>
<organism evidence="1 2">
    <name type="scientific">Flavobacterium johnsoniae</name>
    <name type="common">Cytophaga johnsonae</name>
    <dbReference type="NCBI Taxonomy" id="986"/>
    <lineage>
        <taxon>Bacteria</taxon>
        <taxon>Pseudomonadati</taxon>
        <taxon>Bacteroidota</taxon>
        <taxon>Flavobacteriia</taxon>
        <taxon>Flavobacteriales</taxon>
        <taxon>Flavobacteriaceae</taxon>
        <taxon>Flavobacterium</taxon>
    </lineage>
</organism>
<evidence type="ECO:0000313" key="2">
    <source>
        <dbReference type="Proteomes" id="UP000184112"/>
    </source>
</evidence>
<sequence>MKLSNSSPNETNSGYTCSCCGEIFDEMPLCFGNEYPAYYYAVPPEEREQRIEYGGSWCYVDEEHFFHRGRLTIPIIDYHEDLVFNVWTTISEDNFCLRMDLWEDPNRINQEPYFGWMQTDVPTYGKTISLKTIAIEQELGLIPEIKMIEENHPLTLDQENGITFEKATAIVNEIMKIQHGKS</sequence>
<dbReference type="Pfam" id="PF09965">
    <property type="entry name" value="DUF2199"/>
    <property type="match status" value="1"/>
</dbReference>